<evidence type="ECO:0000259" key="2">
    <source>
        <dbReference type="Pfam" id="PF03968"/>
    </source>
</evidence>
<dbReference type="AlphaFoldDB" id="A0A239TFL5"/>
<dbReference type="Gene3D" id="2.60.450.10">
    <property type="entry name" value="Lipopolysaccharide (LPS) transport protein A like domain"/>
    <property type="match status" value="1"/>
</dbReference>
<evidence type="ECO:0000313" key="3">
    <source>
        <dbReference type="EMBL" id="SNU96501.1"/>
    </source>
</evidence>
<name>A0A239TFL5_9FIRM</name>
<dbReference type="GeneID" id="78506625"/>
<evidence type="ECO:0000256" key="1">
    <source>
        <dbReference type="SAM" id="SignalP"/>
    </source>
</evidence>
<dbReference type="Proteomes" id="UP000215383">
    <property type="component" value="Chromosome 1"/>
</dbReference>
<dbReference type="RefSeq" id="WP_036254994.1">
    <property type="nucleotide sequence ID" value="NZ_LT906446.1"/>
</dbReference>
<dbReference type="Pfam" id="PF03968">
    <property type="entry name" value="LptD_N"/>
    <property type="match status" value="1"/>
</dbReference>
<dbReference type="eggNOG" id="COG1934">
    <property type="taxonomic scope" value="Bacteria"/>
</dbReference>
<proteinExistence type="predicted"/>
<feature type="domain" description="Organic solvent tolerance-like N-terminal" evidence="2">
    <location>
        <begin position="28"/>
        <end position="146"/>
    </location>
</feature>
<sequence length="165" mass="18859">MRKTFRSFILTFVFMLSMISTSFAAMPEISSNSRYFDFTTKCFVLDGNVVVKTDDRTIKADKARVNLITKEVWADGNIYLEEPGQQINFTGGNLYAADEIKTVTIKGNVNFQRPDITIKAERCSFNWKTKIAEFDNLVEVTKDGKVDVYDVVHYNVIEDKIIDAQ</sequence>
<reference evidence="3 4" key="1">
    <citation type="submission" date="2017-06" db="EMBL/GenBank/DDBJ databases">
        <authorList>
            <consortium name="Pathogen Informatics"/>
        </authorList>
    </citation>
    <scope>NUCLEOTIDE SEQUENCE [LARGE SCALE GENOMIC DNA]</scope>
    <source>
        <strain evidence="3 4">NCTC10570</strain>
    </source>
</reference>
<keyword evidence="4" id="KW-1185">Reference proteome</keyword>
<gene>
    <name evidence="3" type="ORF">SAMEA4364220_00595</name>
</gene>
<feature type="signal peptide" evidence="1">
    <location>
        <begin position="1"/>
        <end position="24"/>
    </location>
</feature>
<protein>
    <submittedName>
        <fullName evidence="3">Organic solvent tolerance protein OstA</fullName>
    </submittedName>
</protein>
<feature type="chain" id="PRO_5011264936" evidence="1">
    <location>
        <begin position="25"/>
        <end position="165"/>
    </location>
</feature>
<dbReference type="EMBL" id="LT906446">
    <property type="protein sequence ID" value="SNU96501.1"/>
    <property type="molecule type" value="Genomic_DNA"/>
</dbReference>
<organism evidence="3 4">
    <name type="scientific">Megamonas hypermegale</name>
    <dbReference type="NCBI Taxonomy" id="158847"/>
    <lineage>
        <taxon>Bacteria</taxon>
        <taxon>Bacillati</taxon>
        <taxon>Bacillota</taxon>
        <taxon>Negativicutes</taxon>
        <taxon>Selenomonadales</taxon>
        <taxon>Selenomonadaceae</taxon>
        <taxon>Megamonas</taxon>
    </lineage>
</organism>
<accession>A0A239TFL5</accession>
<evidence type="ECO:0000313" key="4">
    <source>
        <dbReference type="Proteomes" id="UP000215383"/>
    </source>
</evidence>
<keyword evidence="1" id="KW-0732">Signal</keyword>
<dbReference type="InterPro" id="IPR005653">
    <property type="entry name" value="OstA-like_N"/>
</dbReference>